<evidence type="ECO:0000313" key="9">
    <source>
        <dbReference type="EMBL" id="EFP05218.1"/>
    </source>
</evidence>
<reference evidence="9" key="1">
    <citation type="submission" date="2007-07" db="EMBL/GenBank/DDBJ databases">
        <title>PCAP assembly of the Caenorhabditis remanei genome.</title>
        <authorList>
            <consortium name="The Caenorhabditis remanei Sequencing Consortium"/>
            <person name="Wilson R.K."/>
        </authorList>
    </citation>
    <scope>NUCLEOTIDE SEQUENCE [LARGE SCALE GENOMIC DNA]</scope>
    <source>
        <strain evidence="9">PB4641</strain>
    </source>
</reference>
<dbReference type="InterPro" id="IPR008930">
    <property type="entry name" value="Terpenoid_cyclase/PrenylTrfase"/>
</dbReference>
<dbReference type="InterPro" id="IPR001330">
    <property type="entry name" value="Prenyltrans"/>
</dbReference>
<evidence type="ECO:0000256" key="2">
    <source>
        <dbReference type="ARBA" id="ARBA00010497"/>
    </source>
</evidence>
<gene>
    <name evidence="9" type="ORF">CRE_04087</name>
</gene>
<feature type="domain" description="Prenyltransferase alpha-alpha toroid" evidence="8">
    <location>
        <begin position="680"/>
        <end position="938"/>
    </location>
</feature>
<dbReference type="SUPFAM" id="SSF48239">
    <property type="entry name" value="Terpenoid cyclases/Protein prenyltransferases"/>
    <property type="match status" value="2"/>
</dbReference>
<comment type="cofactor">
    <cofactor evidence="1">
        <name>Zn(2+)</name>
        <dbReference type="ChEBI" id="CHEBI:29105"/>
    </cofactor>
</comment>
<evidence type="ECO:0000256" key="7">
    <source>
        <dbReference type="ARBA" id="ARBA00022833"/>
    </source>
</evidence>
<dbReference type="EMBL" id="DS268458">
    <property type="protein sequence ID" value="EFP05218.1"/>
    <property type="molecule type" value="Genomic_DNA"/>
</dbReference>
<evidence type="ECO:0000259" key="8">
    <source>
        <dbReference type="Pfam" id="PF00432"/>
    </source>
</evidence>
<proteinExistence type="inferred from homology"/>
<evidence type="ECO:0000256" key="4">
    <source>
        <dbReference type="ARBA" id="ARBA00022679"/>
    </source>
</evidence>
<evidence type="ECO:0000256" key="3">
    <source>
        <dbReference type="ARBA" id="ARBA00022602"/>
    </source>
</evidence>
<evidence type="ECO:0000256" key="6">
    <source>
        <dbReference type="ARBA" id="ARBA00022737"/>
    </source>
</evidence>
<comment type="similarity">
    <text evidence="2">Belongs to the protein prenyltransferase subunit beta family.</text>
</comment>
<keyword evidence="10" id="KW-1185">Reference proteome</keyword>
<dbReference type="STRING" id="31234.E3MMV2"/>
<protein>
    <recommendedName>
        <fullName evidence="8">Prenyltransferase alpha-alpha toroid domain-containing protein</fullName>
    </recommendedName>
</protein>
<keyword evidence="6" id="KW-0677">Repeat</keyword>
<dbReference type="PANTHER" id="PTHR11774">
    <property type="entry name" value="GERANYLGERANYL TRANSFERASE TYPE BETA SUBUNIT"/>
    <property type="match status" value="1"/>
</dbReference>
<evidence type="ECO:0000313" key="10">
    <source>
        <dbReference type="Proteomes" id="UP000008281"/>
    </source>
</evidence>
<dbReference type="OMA" id="GHWPFET"/>
<dbReference type="GO" id="GO:0005953">
    <property type="term" value="C:CAAX-protein geranylgeranyltransferase complex"/>
    <property type="evidence" value="ECO:0007669"/>
    <property type="project" value="TreeGrafter"/>
</dbReference>
<dbReference type="InParanoid" id="E3MMV2"/>
<dbReference type="HOGENOM" id="CLU_326323_0_0_1"/>
<dbReference type="FunCoup" id="E3MMV2">
    <property type="interactions" value="258"/>
</dbReference>
<dbReference type="OrthoDB" id="24893at2759"/>
<dbReference type="Proteomes" id="UP000008281">
    <property type="component" value="Unassembled WGS sequence"/>
</dbReference>
<dbReference type="GO" id="GO:0046872">
    <property type="term" value="F:metal ion binding"/>
    <property type="evidence" value="ECO:0007669"/>
    <property type="project" value="UniProtKB-KW"/>
</dbReference>
<accession>E3MMV2</accession>
<dbReference type="eggNOG" id="KOG0367">
    <property type="taxonomic scope" value="Eukaryota"/>
</dbReference>
<dbReference type="GO" id="GO:0004662">
    <property type="term" value="F:CAAX-protein geranylgeranyltransferase activity"/>
    <property type="evidence" value="ECO:0007669"/>
    <property type="project" value="TreeGrafter"/>
</dbReference>
<dbReference type="AlphaFoldDB" id="E3MMV2"/>
<dbReference type="PANTHER" id="PTHR11774:SF4">
    <property type="entry name" value="GERANYLGERANYL TRANSFERASE TYPE-1 SUBUNIT BETA"/>
    <property type="match status" value="1"/>
</dbReference>
<keyword evidence="5" id="KW-0479">Metal-binding</keyword>
<feature type="domain" description="Prenyltransferase alpha-alpha toroid" evidence="8">
    <location>
        <begin position="27"/>
        <end position="107"/>
    </location>
</feature>
<dbReference type="InterPro" id="IPR045089">
    <property type="entry name" value="PGGT1B-like"/>
</dbReference>
<keyword evidence="3" id="KW-0637">Prenyltransferase</keyword>
<keyword evidence="4" id="KW-0808">Transferase</keyword>
<organism evidence="10">
    <name type="scientific">Caenorhabditis remanei</name>
    <name type="common">Caenorhabditis vulgaris</name>
    <dbReference type="NCBI Taxonomy" id="31234"/>
    <lineage>
        <taxon>Eukaryota</taxon>
        <taxon>Metazoa</taxon>
        <taxon>Ecdysozoa</taxon>
        <taxon>Nematoda</taxon>
        <taxon>Chromadorea</taxon>
        <taxon>Rhabditida</taxon>
        <taxon>Rhabditina</taxon>
        <taxon>Rhabditomorpha</taxon>
        <taxon>Rhabditoidea</taxon>
        <taxon>Rhabditidae</taxon>
        <taxon>Peloderinae</taxon>
        <taxon>Caenorhabditis</taxon>
    </lineage>
</organism>
<name>E3MMV2_CAERE</name>
<evidence type="ECO:0000256" key="5">
    <source>
        <dbReference type="ARBA" id="ARBA00022723"/>
    </source>
</evidence>
<sequence length="952" mass="108740">MCDISTEDQLLDIAKNAAELDKPLKFEYKQHIGFLIRHLNVFPQPYNTLETSRQVLDLSYENKFPIFRNTIFLFAISALDVLGELDNLLTPERRQAFIDWIYDLQLTNAWIWWLDRRSQLSKSRWQHSMDSSIQFETFLEANDFHRLPGHLPFRTNEFEVYNRNLLATRYFDKIETNSDVGLLKIWTVNERSKRRLLECFSVEICSDGIPIIETLKSTPGYKLNMIPPVKNEARPPKAKEPLLELKTSNWSSDTFTRLFLRSPTLLQMVHLPEGNSQDEGDTILRKNIPIFHSAVKSYAESHLLEGPLGVVDYGGRVWIHDYLSESIDKPEKLNANEQEIYQFVTFCDHPKMITVAGNFHVETVDMRSSGRSRACTELWRSPIFEARSRHEAMYVQGVPPASAVIRHISRISGTANNYLVMTDRALHLIDDRFPGKTVLSVEHPFSSGTHRLIVSDRMRDAAGGGDVYSIFSLDQFQVLNSSIAMTKLYSHPSGIWSSVDAFHFIGEPKHFNQTTHRGKYAEPGFISEPTRAMSLIENEELHASILLRQTDDGAIWWQQFSKRNLSMKEKVEEEKRSFKRINERRNESTWKRENYNPVYSDKLSQELRETPNDIRQVISVGSPSVDSRVISKFYQRAVNLQRQSNRLIVTNPSRQLEVAPLDDVNSVLSKITLDTWAAVEKMMNENRSVCGFRGSHSCENSDYDEANLAQTYSALLSLAILGDDLKRVDRQAILKTVKNAQRDNGCFWSQGVGSESDMRFVFCAVAICKILDGEKEEVINWVKLSEFLKSSLNIDGGIGQAPGDESHGGSTFCAIASLALSNRLWTGEVLTRRDIDRLIRWAIQKQEIGFHGRAHKPDDSCYAFWIGATLKILNAYHLISPTHLREFLMISQHPHIGGFCKYPEPGGYSDILHTYFSIAALSLLGEPALNPVHPSLNVSMRAADHISRLRFE</sequence>
<evidence type="ECO:0000256" key="1">
    <source>
        <dbReference type="ARBA" id="ARBA00001947"/>
    </source>
</evidence>
<keyword evidence="7" id="KW-0862">Zinc</keyword>
<dbReference type="Gene3D" id="1.50.10.20">
    <property type="match status" value="2"/>
</dbReference>
<dbReference type="Pfam" id="PF00432">
    <property type="entry name" value="Prenyltrans"/>
    <property type="match status" value="2"/>
</dbReference>